<dbReference type="Gene3D" id="3.90.280.10">
    <property type="entry name" value="PEBP-like"/>
    <property type="match status" value="1"/>
</dbReference>
<comment type="caution">
    <text evidence="1">The sequence shown here is derived from an EMBL/GenBank/DDBJ whole genome shotgun (WGS) entry which is preliminary data.</text>
</comment>
<dbReference type="InterPro" id="IPR036610">
    <property type="entry name" value="PEBP-like_sf"/>
</dbReference>
<evidence type="ECO:0000313" key="2">
    <source>
        <dbReference type="Proteomes" id="UP000248863"/>
    </source>
</evidence>
<dbReference type="RefSeq" id="WP_111359467.1">
    <property type="nucleotide sequence ID" value="NZ_NHSK01000074.1"/>
</dbReference>
<dbReference type="Proteomes" id="UP000248863">
    <property type="component" value="Unassembled WGS sequence"/>
</dbReference>
<organism evidence="1 2">
    <name type="scientific">Rhodoplanes elegans</name>
    <dbReference type="NCBI Taxonomy" id="29408"/>
    <lineage>
        <taxon>Bacteria</taxon>
        <taxon>Pseudomonadati</taxon>
        <taxon>Pseudomonadota</taxon>
        <taxon>Alphaproteobacteria</taxon>
        <taxon>Hyphomicrobiales</taxon>
        <taxon>Nitrobacteraceae</taxon>
        <taxon>Rhodoplanes</taxon>
    </lineage>
</organism>
<evidence type="ECO:0000313" key="1">
    <source>
        <dbReference type="EMBL" id="RAI32988.1"/>
    </source>
</evidence>
<proteinExistence type="predicted"/>
<dbReference type="InterPro" id="IPR008914">
    <property type="entry name" value="PEBP"/>
</dbReference>
<gene>
    <name evidence="1" type="ORF">CH338_23275</name>
</gene>
<protein>
    <submittedName>
        <fullName evidence="1">Phosphatidylethanolamine-binding protein</fullName>
    </submittedName>
</protein>
<dbReference type="OrthoDB" id="9797506at2"/>
<dbReference type="InterPro" id="IPR005247">
    <property type="entry name" value="YbhB_YbcL/LppC-like"/>
</dbReference>
<dbReference type="PANTHER" id="PTHR30289">
    <property type="entry name" value="UNCHARACTERIZED PROTEIN YBCL-RELATED"/>
    <property type="match status" value="1"/>
</dbReference>
<accession>A0A327KCF5</accession>
<reference evidence="1 2" key="1">
    <citation type="submission" date="2017-07" db="EMBL/GenBank/DDBJ databases">
        <title>Draft Genome Sequences of Select Purple Nonsulfur Bacteria.</title>
        <authorList>
            <person name="Lasarre B."/>
            <person name="Mckinlay J.B."/>
        </authorList>
    </citation>
    <scope>NUCLEOTIDE SEQUENCE [LARGE SCALE GENOMIC DNA]</scope>
    <source>
        <strain evidence="1 2">DSM 11907</strain>
    </source>
</reference>
<keyword evidence="2" id="KW-1185">Reference proteome</keyword>
<name>A0A327KCF5_9BRAD</name>
<dbReference type="SUPFAM" id="SSF49777">
    <property type="entry name" value="PEBP-like"/>
    <property type="match status" value="1"/>
</dbReference>
<dbReference type="EMBL" id="NPEU01000389">
    <property type="protein sequence ID" value="RAI32988.1"/>
    <property type="molecule type" value="Genomic_DNA"/>
</dbReference>
<sequence length="175" mass="17811">MTTLSGPAAAAEGPFFQLTSTAFADNGLLAKKHAGRNPANPNCVGDNVSPPLAWSNPPAGTRSYALIVHDQEGRNGLGVVHWLAYGIDASVTALPEGAGDGAFKGLVGGKNILGQGSYFGPCPPKTHGPHHYVFTIIATDLAPDALAPGLTMPQLLEAIGSHAKGAAGLIGRFGH</sequence>
<dbReference type="AlphaFoldDB" id="A0A327KCF5"/>
<dbReference type="Pfam" id="PF01161">
    <property type="entry name" value="PBP"/>
    <property type="match status" value="1"/>
</dbReference>
<dbReference type="NCBIfam" id="TIGR00481">
    <property type="entry name" value="YbhB/YbcL family Raf kinase inhibitor-like protein"/>
    <property type="match status" value="1"/>
</dbReference>
<dbReference type="CDD" id="cd00865">
    <property type="entry name" value="PEBP_bact_arch"/>
    <property type="match status" value="1"/>
</dbReference>
<dbReference type="PANTHER" id="PTHR30289:SF1">
    <property type="entry name" value="PEBP (PHOSPHATIDYLETHANOLAMINE-BINDING PROTEIN) FAMILY PROTEIN"/>
    <property type="match status" value="1"/>
</dbReference>